<sequence length="44" mass="4300">MAFGTSSGAAPRSTTSAKIVVAGGFGVGKTTFVGAVSEINPLRT</sequence>
<dbReference type="EMBL" id="LGUV01000392">
    <property type="protein sequence ID" value="KOG44207.1"/>
    <property type="molecule type" value="Genomic_DNA"/>
</dbReference>
<name>A0A0L8M1B1_STRVG</name>
<protein>
    <submittedName>
        <fullName evidence="1">ATP-binding protein</fullName>
    </submittedName>
</protein>
<reference evidence="2" key="1">
    <citation type="submission" date="2015-07" db="EMBL/GenBank/DDBJ databases">
        <authorList>
            <consortium name="Consortium for Microbial Forensics and Genomics (microFORGE)"/>
            <person name="Knight B.M."/>
            <person name="Roberts D.P."/>
            <person name="Lin D."/>
            <person name="Hari K."/>
            <person name="Fletcher J."/>
            <person name="Melcher U."/>
            <person name="Blagden T."/>
            <person name="Winegar R.A."/>
        </authorList>
    </citation>
    <scope>NUCLEOTIDE SEQUENCE [LARGE SCALE GENOMIC DNA]</scope>
    <source>
        <strain evidence="2">NRRL B-1447</strain>
    </source>
</reference>
<keyword evidence="1" id="KW-0067">ATP-binding</keyword>
<comment type="caution">
    <text evidence="1">The sequence shown here is derived from an EMBL/GenBank/DDBJ whole genome shotgun (WGS) entry which is preliminary data.</text>
</comment>
<proteinExistence type="predicted"/>
<dbReference type="AlphaFoldDB" id="A0A0L8M1B1"/>
<dbReference type="Proteomes" id="UP000037084">
    <property type="component" value="Unassembled WGS sequence"/>
</dbReference>
<accession>A0A0L8M1B1</accession>
<organism evidence="1 2">
    <name type="scientific">Streptomyces virginiae</name>
    <name type="common">Streptomyces cinnamonensis</name>
    <dbReference type="NCBI Taxonomy" id="1961"/>
    <lineage>
        <taxon>Bacteria</taxon>
        <taxon>Bacillati</taxon>
        <taxon>Actinomycetota</taxon>
        <taxon>Actinomycetes</taxon>
        <taxon>Kitasatosporales</taxon>
        <taxon>Streptomycetaceae</taxon>
        <taxon>Streptomyces</taxon>
    </lineage>
</organism>
<feature type="non-terminal residue" evidence="1">
    <location>
        <position position="44"/>
    </location>
</feature>
<keyword evidence="1" id="KW-0547">Nucleotide-binding</keyword>
<gene>
    <name evidence="1" type="ORF">ADK75_37165</name>
</gene>
<evidence type="ECO:0000313" key="1">
    <source>
        <dbReference type="EMBL" id="KOG44207.1"/>
    </source>
</evidence>
<dbReference type="GO" id="GO:0005524">
    <property type="term" value="F:ATP binding"/>
    <property type="evidence" value="ECO:0007669"/>
    <property type="project" value="UniProtKB-KW"/>
</dbReference>
<evidence type="ECO:0000313" key="2">
    <source>
        <dbReference type="Proteomes" id="UP000037084"/>
    </source>
</evidence>